<reference evidence="2 3" key="1">
    <citation type="submission" date="2019-03" db="EMBL/GenBank/DDBJ databases">
        <title>First draft genome of Liparis tanakae, snailfish: a comprehensive survey of snailfish specific genes.</title>
        <authorList>
            <person name="Kim W."/>
            <person name="Song I."/>
            <person name="Jeong J.-H."/>
            <person name="Kim D."/>
            <person name="Kim S."/>
            <person name="Ryu S."/>
            <person name="Song J.Y."/>
            <person name="Lee S.K."/>
        </authorList>
    </citation>
    <scope>NUCLEOTIDE SEQUENCE [LARGE SCALE GENOMIC DNA]</scope>
    <source>
        <tissue evidence="2">Muscle</tissue>
    </source>
</reference>
<gene>
    <name evidence="2" type="ORF">EYF80_027808</name>
</gene>
<protein>
    <submittedName>
        <fullName evidence="2">Uncharacterized protein</fullName>
    </submittedName>
</protein>
<keyword evidence="3" id="KW-1185">Reference proteome</keyword>
<dbReference type="EMBL" id="SRLO01000304">
    <property type="protein sequence ID" value="TNN61973.1"/>
    <property type="molecule type" value="Genomic_DNA"/>
</dbReference>
<organism evidence="2 3">
    <name type="scientific">Liparis tanakae</name>
    <name type="common">Tanaka's snailfish</name>
    <dbReference type="NCBI Taxonomy" id="230148"/>
    <lineage>
        <taxon>Eukaryota</taxon>
        <taxon>Metazoa</taxon>
        <taxon>Chordata</taxon>
        <taxon>Craniata</taxon>
        <taxon>Vertebrata</taxon>
        <taxon>Euteleostomi</taxon>
        <taxon>Actinopterygii</taxon>
        <taxon>Neopterygii</taxon>
        <taxon>Teleostei</taxon>
        <taxon>Neoteleostei</taxon>
        <taxon>Acanthomorphata</taxon>
        <taxon>Eupercaria</taxon>
        <taxon>Perciformes</taxon>
        <taxon>Cottioidei</taxon>
        <taxon>Cottales</taxon>
        <taxon>Liparidae</taxon>
        <taxon>Liparis</taxon>
    </lineage>
</organism>
<evidence type="ECO:0000313" key="3">
    <source>
        <dbReference type="Proteomes" id="UP000314294"/>
    </source>
</evidence>
<feature type="compositionally biased region" description="Basic and acidic residues" evidence="1">
    <location>
        <begin position="85"/>
        <end position="127"/>
    </location>
</feature>
<sequence length="163" mass="18141">MATRRRAGPAGLKRAGDSKLPRAGPGSLVPRDGGGGGAGESELSSCLRRLSFLQEARGEEAEIIPRQLVDAAIDFQQRHKVYLRLKLDAGRERRGEGRERSSASGPEREREREGERERERERERESVVRNPSSPRRVRAGPAGPPEEDPRENHVATGERPHLR</sequence>
<feature type="region of interest" description="Disordered" evidence="1">
    <location>
        <begin position="1"/>
        <end position="43"/>
    </location>
</feature>
<proteinExistence type="predicted"/>
<accession>A0A4Z2HAD5</accession>
<feature type="region of interest" description="Disordered" evidence="1">
    <location>
        <begin position="85"/>
        <end position="163"/>
    </location>
</feature>
<name>A0A4Z2HAD5_9TELE</name>
<evidence type="ECO:0000256" key="1">
    <source>
        <dbReference type="SAM" id="MobiDB-lite"/>
    </source>
</evidence>
<dbReference type="Proteomes" id="UP000314294">
    <property type="component" value="Unassembled WGS sequence"/>
</dbReference>
<evidence type="ECO:0000313" key="2">
    <source>
        <dbReference type="EMBL" id="TNN61973.1"/>
    </source>
</evidence>
<comment type="caution">
    <text evidence="2">The sequence shown here is derived from an EMBL/GenBank/DDBJ whole genome shotgun (WGS) entry which is preliminary data.</text>
</comment>
<feature type="compositionally biased region" description="Basic and acidic residues" evidence="1">
    <location>
        <begin position="150"/>
        <end position="163"/>
    </location>
</feature>
<dbReference type="AlphaFoldDB" id="A0A4Z2HAD5"/>